<keyword evidence="2" id="KW-1185">Reference proteome</keyword>
<sequence length="276" mass="29783">MDAPICQGALEFLEGSLASPVHFRKKLAPAARHALLRRYYGLDGRVVREVLRRPAVLQNRLQGEPNRSARADIERVALGSGERAPKVGRVLLNLQRACQWAERAAWQAQRSSLEDLAVGPGGVLVVPELEALGEPLCWRYRSLAFALLAKFDLCGRPSQSLASEDIEDVASVLLACGGVPEVPDARVRFVEVLCCHGEPAAAAAGGHALVHLAVAQALRAGGALDAAVRESLCQLEAKVLRPRLGDYRAALLQSDPVGARRSAPEERHLTLAARRR</sequence>
<dbReference type="Proteomes" id="UP001189429">
    <property type="component" value="Unassembled WGS sequence"/>
</dbReference>
<protein>
    <submittedName>
        <fullName evidence="1">Uncharacterized protein</fullName>
    </submittedName>
</protein>
<proteinExistence type="predicted"/>
<name>A0ABN9W0G5_9DINO</name>
<evidence type="ECO:0000313" key="1">
    <source>
        <dbReference type="EMBL" id="CAK0879468.1"/>
    </source>
</evidence>
<gene>
    <name evidence="1" type="ORF">PCOR1329_LOCUS62891</name>
</gene>
<evidence type="ECO:0000313" key="2">
    <source>
        <dbReference type="Proteomes" id="UP001189429"/>
    </source>
</evidence>
<reference evidence="1" key="1">
    <citation type="submission" date="2023-10" db="EMBL/GenBank/DDBJ databases">
        <authorList>
            <person name="Chen Y."/>
            <person name="Shah S."/>
            <person name="Dougan E. K."/>
            <person name="Thang M."/>
            <person name="Chan C."/>
        </authorList>
    </citation>
    <scope>NUCLEOTIDE SEQUENCE [LARGE SCALE GENOMIC DNA]</scope>
</reference>
<accession>A0ABN9W0G5</accession>
<organism evidence="1 2">
    <name type="scientific">Prorocentrum cordatum</name>
    <dbReference type="NCBI Taxonomy" id="2364126"/>
    <lineage>
        <taxon>Eukaryota</taxon>
        <taxon>Sar</taxon>
        <taxon>Alveolata</taxon>
        <taxon>Dinophyceae</taxon>
        <taxon>Prorocentrales</taxon>
        <taxon>Prorocentraceae</taxon>
        <taxon>Prorocentrum</taxon>
    </lineage>
</organism>
<dbReference type="EMBL" id="CAUYUJ010017960">
    <property type="protein sequence ID" value="CAK0879468.1"/>
    <property type="molecule type" value="Genomic_DNA"/>
</dbReference>
<comment type="caution">
    <text evidence="1">The sequence shown here is derived from an EMBL/GenBank/DDBJ whole genome shotgun (WGS) entry which is preliminary data.</text>
</comment>